<dbReference type="InterPro" id="IPR008928">
    <property type="entry name" value="6-hairpin_glycosidase_sf"/>
</dbReference>
<dbReference type="Proteomes" id="UP001589627">
    <property type="component" value="Unassembled WGS sequence"/>
</dbReference>
<dbReference type="SUPFAM" id="SSF48208">
    <property type="entry name" value="Six-hairpin glycosidases"/>
    <property type="match status" value="1"/>
</dbReference>
<sequence length="108" mass="10854">AVLAAVTRTGDRLRLPTGGVVPGEGYGANVAWTPETGLFALAAAASGDLTAAKGWLDWLIANRSSLGSFPEKVDTDGDQAGVAPLGWTSALVVLALTADQTVLPAPPA</sequence>
<name>A0ABV5YYR7_9ACTN</name>
<evidence type="ECO:0000313" key="1">
    <source>
        <dbReference type="EMBL" id="MFB9839117.1"/>
    </source>
</evidence>
<proteinExistence type="predicted"/>
<feature type="non-terminal residue" evidence="1">
    <location>
        <position position="1"/>
    </location>
</feature>
<dbReference type="GO" id="GO:0016787">
    <property type="term" value="F:hydrolase activity"/>
    <property type="evidence" value="ECO:0007669"/>
    <property type="project" value="UniProtKB-KW"/>
</dbReference>
<comment type="caution">
    <text evidence="1">The sequence shown here is derived from an EMBL/GenBank/DDBJ whole genome shotgun (WGS) entry which is preliminary data.</text>
</comment>
<keyword evidence="2" id="KW-1185">Reference proteome</keyword>
<dbReference type="InterPro" id="IPR012341">
    <property type="entry name" value="6hp_glycosidase-like_sf"/>
</dbReference>
<dbReference type="EMBL" id="JBHLZP010000639">
    <property type="protein sequence ID" value="MFB9839117.1"/>
    <property type="molecule type" value="Genomic_DNA"/>
</dbReference>
<evidence type="ECO:0000313" key="2">
    <source>
        <dbReference type="Proteomes" id="UP001589627"/>
    </source>
</evidence>
<reference evidence="1 2" key="1">
    <citation type="submission" date="2024-09" db="EMBL/GenBank/DDBJ databases">
        <authorList>
            <person name="Sun Q."/>
            <person name="Mori K."/>
        </authorList>
    </citation>
    <scope>NUCLEOTIDE SEQUENCE [LARGE SCALE GENOMIC DNA]</scope>
    <source>
        <strain evidence="1 2">TBRC 0563</strain>
    </source>
</reference>
<keyword evidence="1" id="KW-0378">Hydrolase</keyword>
<accession>A0ABV5YYR7</accession>
<protein>
    <submittedName>
        <fullName evidence="1">Glycoside hydrolase family 15</fullName>
    </submittedName>
</protein>
<organism evidence="1 2">
    <name type="scientific">Actinoallomurus acaciae</name>
    <dbReference type="NCBI Taxonomy" id="502577"/>
    <lineage>
        <taxon>Bacteria</taxon>
        <taxon>Bacillati</taxon>
        <taxon>Actinomycetota</taxon>
        <taxon>Actinomycetes</taxon>
        <taxon>Streptosporangiales</taxon>
        <taxon>Thermomonosporaceae</taxon>
        <taxon>Actinoallomurus</taxon>
    </lineage>
</organism>
<dbReference type="Gene3D" id="1.50.10.10">
    <property type="match status" value="1"/>
</dbReference>
<gene>
    <name evidence="1" type="ORF">ACFFNX_43925</name>
</gene>